<dbReference type="GO" id="GO:0016491">
    <property type="term" value="F:oxidoreductase activity"/>
    <property type="evidence" value="ECO:0007669"/>
    <property type="project" value="UniProtKB-KW"/>
</dbReference>
<dbReference type="Proteomes" id="UP000219338">
    <property type="component" value="Unassembled WGS sequence"/>
</dbReference>
<dbReference type="OrthoDB" id="1933717at2759"/>
<comment type="similarity">
    <text evidence="1">Belongs to the short-chain dehydrogenases/reductases (SDR) family.</text>
</comment>
<dbReference type="PRINTS" id="PR00081">
    <property type="entry name" value="GDHRDH"/>
</dbReference>
<gene>
    <name evidence="3" type="ORF">ARMOST_20054</name>
</gene>
<keyword evidence="2" id="KW-0560">Oxidoreductase</keyword>
<dbReference type="Pfam" id="PF13561">
    <property type="entry name" value="adh_short_C2"/>
    <property type="match status" value="1"/>
</dbReference>
<keyword evidence="4" id="KW-1185">Reference proteome</keyword>
<dbReference type="EMBL" id="FUEG01000035">
    <property type="protein sequence ID" value="SJL16528.1"/>
    <property type="molecule type" value="Genomic_DNA"/>
</dbReference>
<dbReference type="Gene3D" id="3.40.50.720">
    <property type="entry name" value="NAD(P)-binding Rossmann-like Domain"/>
    <property type="match status" value="1"/>
</dbReference>
<proteinExistence type="inferred from homology"/>
<dbReference type="CDD" id="cd05233">
    <property type="entry name" value="SDR_c"/>
    <property type="match status" value="1"/>
</dbReference>
<dbReference type="FunFam" id="3.40.50.720:FF:000084">
    <property type="entry name" value="Short-chain dehydrogenase reductase"/>
    <property type="match status" value="1"/>
</dbReference>
<dbReference type="PANTHER" id="PTHR24321">
    <property type="entry name" value="DEHYDROGENASES, SHORT CHAIN"/>
    <property type="match status" value="1"/>
</dbReference>
<dbReference type="InterPro" id="IPR002347">
    <property type="entry name" value="SDR_fam"/>
</dbReference>
<evidence type="ECO:0000256" key="2">
    <source>
        <dbReference type="ARBA" id="ARBA00023002"/>
    </source>
</evidence>
<dbReference type="AlphaFoldDB" id="A0A284S695"/>
<sequence length="276" mass="29219">MGLDLYLNGVALVVGAGSGMGRATALAFAEAGVRGLVFADIRDKAAAEVAEEAKAIASNSQFESFVIQVDMGDEDSVKNLMAKSVEKFGRVDYCANIAGSFGRERKPFAETPTEEWLAIQQTNINGVFFLVKEQIKAMEKQERLVTPLTSEARPAERGSIVVLSSAAAVIAVPEGGAYTHTKFATNGLTKAAAQDHGKNGIRVNAILPGYIFTPGLAAFPGATPETAQRILDNNALHRFGEPREIGDMVAILSSPRNSYMIGASILIDGGQTITAE</sequence>
<dbReference type="SUPFAM" id="SSF51735">
    <property type="entry name" value="NAD(P)-binding Rossmann-fold domains"/>
    <property type="match status" value="1"/>
</dbReference>
<dbReference type="STRING" id="47428.A0A284S695"/>
<evidence type="ECO:0000256" key="1">
    <source>
        <dbReference type="ARBA" id="ARBA00006484"/>
    </source>
</evidence>
<dbReference type="PANTHER" id="PTHR24321:SF12">
    <property type="entry name" value="SHORT-CHAIN DEHYDROGENASE_REDUCTASE FAMILY, PUTATIVE (AFU_ORTHOLOGUE AFUA_5G14340)-RELATED"/>
    <property type="match status" value="1"/>
</dbReference>
<reference evidence="4" key="1">
    <citation type="journal article" date="2017" name="Nat. Ecol. Evol.">
        <title>Genome expansion and lineage-specific genetic innovations in the forest pathogenic fungi Armillaria.</title>
        <authorList>
            <person name="Sipos G."/>
            <person name="Prasanna A.N."/>
            <person name="Walter M.C."/>
            <person name="O'Connor E."/>
            <person name="Balint B."/>
            <person name="Krizsan K."/>
            <person name="Kiss B."/>
            <person name="Hess J."/>
            <person name="Varga T."/>
            <person name="Slot J."/>
            <person name="Riley R."/>
            <person name="Boka B."/>
            <person name="Rigling D."/>
            <person name="Barry K."/>
            <person name="Lee J."/>
            <person name="Mihaltcheva S."/>
            <person name="LaButti K."/>
            <person name="Lipzen A."/>
            <person name="Waldron R."/>
            <person name="Moloney N.M."/>
            <person name="Sperisen C."/>
            <person name="Kredics L."/>
            <person name="Vagvoelgyi C."/>
            <person name="Patrignani A."/>
            <person name="Fitzpatrick D."/>
            <person name="Nagy I."/>
            <person name="Doyle S."/>
            <person name="Anderson J.B."/>
            <person name="Grigoriev I.V."/>
            <person name="Gueldener U."/>
            <person name="Muensterkoetter M."/>
            <person name="Nagy L.G."/>
        </authorList>
    </citation>
    <scope>NUCLEOTIDE SEQUENCE [LARGE SCALE GENOMIC DNA]</scope>
    <source>
        <strain evidence="4">C18/9</strain>
    </source>
</reference>
<evidence type="ECO:0000313" key="4">
    <source>
        <dbReference type="Proteomes" id="UP000219338"/>
    </source>
</evidence>
<protein>
    <submittedName>
        <fullName evidence="3">Related to dehydrogenase</fullName>
    </submittedName>
</protein>
<dbReference type="InterPro" id="IPR036291">
    <property type="entry name" value="NAD(P)-bd_dom_sf"/>
</dbReference>
<evidence type="ECO:0000313" key="3">
    <source>
        <dbReference type="EMBL" id="SJL16528.1"/>
    </source>
</evidence>
<dbReference type="OMA" id="SEMNAFW"/>
<organism evidence="3 4">
    <name type="scientific">Armillaria ostoyae</name>
    <name type="common">Armillaria root rot fungus</name>
    <dbReference type="NCBI Taxonomy" id="47428"/>
    <lineage>
        <taxon>Eukaryota</taxon>
        <taxon>Fungi</taxon>
        <taxon>Dikarya</taxon>
        <taxon>Basidiomycota</taxon>
        <taxon>Agaricomycotina</taxon>
        <taxon>Agaricomycetes</taxon>
        <taxon>Agaricomycetidae</taxon>
        <taxon>Agaricales</taxon>
        <taxon>Marasmiineae</taxon>
        <taxon>Physalacriaceae</taxon>
        <taxon>Armillaria</taxon>
    </lineage>
</organism>
<name>A0A284S695_ARMOS</name>
<accession>A0A284S695</accession>